<reference evidence="1 2" key="1">
    <citation type="submission" date="2020-08" db="EMBL/GenBank/DDBJ databases">
        <title>Genomic Encyclopedia of Type Strains, Phase IV (KMG-IV): sequencing the most valuable type-strain genomes for metagenomic binning, comparative biology and taxonomic classification.</title>
        <authorList>
            <person name="Goeker M."/>
        </authorList>
    </citation>
    <scope>NUCLEOTIDE SEQUENCE [LARGE SCALE GENOMIC DNA]</scope>
    <source>
        <strain evidence="1 2">DSM 5391</strain>
    </source>
</reference>
<proteinExistence type="predicted"/>
<gene>
    <name evidence="1" type="ORF">HNR53_002139</name>
</gene>
<dbReference type="Proteomes" id="UP000531594">
    <property type="component" value="Unassembled WGS sequence"/>
</dbReference>
<keyword evidence="2" id="KW-1185">Reference proteome</keyword>
<evidence type="ECO:0000313" key="1">
    <source>
        <dbReference type="EMBL" id="MBB6445520.1"/>
    </source>
</evidence>
<sequence length="116" mass="13503">MKNIFKELFQSNRISQTEQYGVVIITENPEKDSVLYQEELRAMMRYHHVVKYHEISAEEIRNIAPHLPLDKLPAFALIREGIYRSESLKSRLEDTIVCSAKTGEIIVMIELLGQQK</sequence>
<dbReference type="RefSeq" id="WP_184525628.1">
    <property type="nucleotide sequence ID" value="NZ_JACHGK010000006.1"/>
</dbReference>
<evidence type="ECO:0000313" key="2">
    <source>
        <dbReference type="Proteomes" id="UP000531594"/>
    </source>
</evidence>
<protein>
    <submittedName>
        <fullName evidence="1">Putative transcriptional regulator</fullName>
    </submittedName>
</protein>
<dbReference type="EMBL" id="JACHGK010000006">
    <property type="protein sequence ID" value="MBB6445520.1"/>
    <property type="molecule type" value="Genomic_DNA"/>
</dbReference>
<accession>A0A7X0HTP3</accession>
<dbReference type="AlphaFoldDB" id="A0A7X0HTP3"/>
<name>A0A7X0HTP3_9BACI</name>
<comment type="caution">
    <text evidence="1">The sequence shown here is derived from an EMBL/GenBank/DDBJ whole genome shotgun (WGS) entry which is preliminary data.</text>
</comment>
<organism evidence="1 2">
    <name type="scientific">Bacillus benzoevorans</name>
    <dbReference type="NCBI Taxonomy" id="1456"/>
    <lineage>
        <taxon>Bacteria</taxon>
        <taxon>Bacillati</taxon>
        <taxon>Bacillota</taxon>
        <taxon>Bacilli</taxon>
        <taxon>Bacillales</taxon>
        <taxon>Bacillaceae</taxon>
        <taxon>Bacillus</taxon>
    </lineage>
</organism>